<dbReference type="InterPro" id="IPR003838">
    <property type="entry name" value="ABC3_permease_C"/>
</dbReference>
<keyword evidence="4 7" id="KW-1133">Transmembrane helix</keyword>
<dbReference type="Pfam" id="PF02687">
    <property type="entry name" value="FtsX"/>
    <property type="match status" value="2"/>
</dbReference>
<reference evidence="9 10" key="1">
    <citation type="submission" date="2019-01" db="EMBL/GenBank/DDBJ databases">
        <authorList>
            <consortium name="Pathogen Informatics"/>
        </authorList>
    </citation>
    <scope>NUCLEOTIDE SEQUENCE [LARGE SCALE GENOMIC DNA]</scope>
    <source>
        <strain evidence="9 10">NCTC10142</strain>
        <plasmid evidence="10">13</plasmid>
    </source>
</reference>
<evidence type="ECO:0000256" key="6">
    <source>
        <dbReference type="ARBA" id="ARBA00038076"/>
    </source>
</evidence>
<feature type="transmembrane region" description="Helical" evidence="7">
    <location>
        <begin position="2677"/>
        <end position="2699"/>
    </location>
</feature>
<evidence type="ECO:0000313" key="9">
    <source>
        <dbReference type="EMBL" id="VEU65114.1"/>
    </source>
</evidence>
<evidence type="ECO:0000313" key="10">
    <source>
        <dbReference type="Proteomes" id="UP000289506"/>
    </source>
</evidence>
<feature type="domain" description="ABC3 transporter permease C-terminal" evidence="8">
    <location>
        <begin position="1833"/>
        <end position="1950"/>
    </location>
</feature>
<geneLocation type="plasmid" evidence="9 10">
    <name>13</name>
</geneLocation>
<dbReference type="GO" id="GO:0005886">
    <property type="term" value="C:plasma membrane"/>
    <property type="evidence" value="ECO:0007669"/>
    <property type="project" value="UniProtKB-SubCell"/>
</dbReference>
<evidence type="ECO:0000256" key="3">
    <source>
        <dbReference type="ARBA" id="ARBA00022692"/>
    </source>
</evidence>
<protein>
    <submittedName>
        <fullName evidence="9">Uncharacterized ABC transporter permease MG468 homolog</fullName>
    </submittedName>
</protein>
<proteinExistence type="inferred from homology"/>
<keyword evidence="3 7" id="KW-0812">Transmembrane</keyword>
<feature type="transmembrane region" description="Helical" evidence="7">
    <location>
        <begin position="2000"/>
        <end position="2021"/>
    </location>
</feature>
<accession>A0A449AJB1</accession>
<feature type="transmembrane region" description="Helical" evidence="7">
    <location>
        <begin position="1920"/>
        <end position="1946"/>
    </location>
</feature>
<dbReference type="GO" id="GO:0022857">
    <property type="term" value="F:transmembrane transporter activity"/>
    <property type="evidence" value="ECO:0007669"/>
    <property type="project" value="TreeGrafter"/>
</dbReference>
<feature type="domain" description="ABC3 transporter permease C-terminal" evidence="8">
    <location>
        <begin position="2585"/>
        <end position="2701"/>
    </location>
</feature>
<dbReference type="PANTHER" id="PTHR30572:SF4">
    <property type="entry name" value="ABC TRANSPORTER PERMEASE YTRF"/>
    <property type="match status" value="1"/>
</dbReference>
<gene>
    <name evidence="9" type="ORF">NCTC10142_00897</name>
</gene>
<comment type="subcellular location">
    <subcellularLocation>
        <location evidence="1">Cell membrane</location>
        <topology evidence="1">Multi-pass membrane protein</topology>
    </subcellularLocation>
</comment>
<feature type="transmembrane region" description="Helical" evidence="7">
    <location>
        <begin position="1875"/>
        <end position="1900"/>
    </location>
</feature>
<keyword evidence="5 7" id="KW-0472">Membrane</keyword>
<dbReference type="InterPro" id="IPR050250">
    <property type="entry name" value="Macrolide_Exporter_MacB"/>
</dbReference>
<organism evidence="9 10">
    <name type="scientific">Mycoplasmopsis cynos</name>
    <dbReference type="NCBI Taxonomy" id="171284"/>
    <lineage>
        <taxon>Bacteria</taxon>
        <taxon>Bacillati</taxon>
        <taxon>Mycoplasmatota</taxon>
        <taxon>Mycoplasmoidales</taxon>
        <taxon>Metamycoplasmataceae</taxon>
        <taxon>Mycoplasmopsis</taxon>
    </lineage>
</organism>
<feature type="transmembrane region" description="Helical" evidence="7">
    <location>
        <begin position="2652"/>
        <end position="2670"/>
    </location>
</feature>
<feature type="transmembrane region" description="Helical" evidence="7">
    <location>
        <begin position="1833"/>
        <end position="1854"/>
    </location>
</feature>
<evidence type="ECO:0000256" key="5">
    <source>
        <dbReference type="ARBA" id="ARBA00023136"/>
    </source>
</evidence>
<name>A0A449AJB1_9BACT</name>
<dbReference type="RefSeq" id="WP_129721043.1">
    <property type="nucleotide sequence ID" value="NZ_LR214986.1"/>
</dbReference>
<dbReference type="Proteomes" id="UP000289506">
    <property type="component" value="Plasmid 13"/>
</dbReference>
<keyword evidence="2" id="KW-1003">Cell membrane</keyword>
<evidence type="ECO:0000256" key="2">
    <source>
        <dbReference type="ARBA" id="ARBA00022475"/>
    </source>
</evidence>
<evidence type="ECO:0000256" key="1">
    <source>
        <dbReference type="ARBA" id="ARBA00004651"/>
    </source>
</evidence>
<dbReference type="PANTHER" id="PTHR30572">
    <property type="entry name" value="MEMBRANE COMPONENT OF TRANSPORTER-RELATED"/>
    <property type="match status" value="1"/>
</dbReference>
<sequence length="2711" mass="312661">MWNLFKEVWRSLSKNKITVTGLTILVFLTSGVFTVLHDTAKAMKKQYDRYKDVSRPHDLTVDLNLPISGSAYNNGYFINGLSKEGASLSANEKAKNYLNNAQEDYYDKPLKYYPKNHIQTTEVINFSKVSDNYFLLSNFINDSSYVNKYISRNDFLSFYNSYAPEELKNNINDDSQKNDNKKKPESLFKLDFSKPQKTFKLNHKITFNVYVKNINNNFELDSENVKLDKNAKYTFDKQYKLSDISYITSNDEKSVNISQLSTLFINFKTHQMTFDSIKGSEWENIDGAIKVFGDELAGLLGFKRIKNSEFVYELDKGKSAILIDIKSDDKVPNFVDKVLKNELPYKTLFNNSDKSIEKINHFTFEANKDYNIPKEWAYNRKKTISYERKHYKTTYVNEYKKRWSGSFKTFMDNLISLSKDKKIPKEFSDFSYWEKNIKTELIPFVGNEISSEEDKNIITFDEVNNEKLSFAPLNDQPKKIDYNAYKFDGTKTIAEIENIKKTGNDQKIKYEANEEEYKRISNKSIAADTFIKIRNGALAITKQDIYKYVLDKKISKQNIGIRQSITIDSFDDNDGKKVYHFVNLGDKERKISGIQNNINNLVNENKNNSLNRKTQNIADFFKTKEIDPYISTVILNNAIANILPYPNYIKPDYDFQELVFTNQLNNDVTVQKRAKIYKLAKYIGEKNRQEKDYNIFANIGITFLNDNEYLIVVPETDNQNNIIRWRNAKIDNATNGIIKRNNLKDYLTNNKLTLKAKINENGFVEKVPDFTNSVFVPFGFRGPDVEVVNQALNENVLNLGVERLQKNILNSTFYSEGFIKEDTWLVFVKALLTTFNKNNFAKVFSSGLINFNVLPKIILDGIYEITHDSNGDYLRKFLIEFIDNIIKKVNEKNNTEEEKRKYIAQNIDNLFNFISLLSGNKALDFASIFEVLKISKDVNKFLLILKDLINSINYRKITDYTNEFFLTQHNKVKVINGIEYTRKLSVYDIMLAVLRGIEQKEFKEALIKLLDNIDVSYLKNFSNKNNPINLLLSFLPGQAKDLLGSLNAYKNDDKNAYKNILDGAKFFIRNFDFNTFINVLNQKKSEKTFSYEEEEFNAILNSSNTVKRNLLLTSLDFDDIIFAFLKGNFNIPGSNKRVKEELIKMFNLSSKGSSIEIAENKFLTIPTSDNDKIGFFELINLLTNKSNSLNKKDINSKNEILKNSSNEVFLSIENFINFLDKQTVDVDASKWVYEYQQIALAYFGWNIKQNNIIKISDIKAKVKEWKEIINIFKNDSTEIAIDNLNNSFARLSLELDTYKNINVSSIFNIVSSKLLSQLLKSNYGSYSYLKDIFPIVKIWFKIFEDNKISFDKATSFANDFLSFANDKEIVELFNSFDLFKPSAQNIVGFNETGFGISRSLANPRAMRNLLFEKVKGEYKNLKLAELAKKYPEFKNFIEDNSFIITQTISYIAASLKFNPLDNEAKTYKGIKIKYPSIFSLYIDQFINNFLQRDVIKNNIDALRKILYNDYANTSFESIGISDVLVNGILRKLFPQVLIWTLVDTNNTGSSSQNNSNLAYFIQNKLINFEEFLKDEKLVKEFVKSFTKESVYVPVVEKDFVYRVAIDNDIFVKLEDEYKKDKTNKKYKFFDIDLYQFFDAVLSSITGLTKSNNILRFNQPASYIAKVNYAFLKNNNKEIYEGSIPENPIELNQLLSILPDKYTLNVNGSKYIIVGEDISFDYFYPILDENNLQINTKDQAIVYVNDNGFDRIRQAFRGTVVKEYLTIKYDGKADENLNNFKNNLETFVQSNIDDVAKLQRTYLYNELDPINPERSLRIRTIEQIIGSVSYTSNILLAILISLVTISVIFIIKRYIANKNKVIGILIAQGYTPLQIAASLSVFAIFTIVIGDIIGYITGFMLQGKGIRILESYWTVPIETLSFNPITLIISLLIPLLTMTILIIFIALRSLRYKAIDLMSGIVDVNVNELHNKYQKTFSKFNIKTKFGASLIFNSFWKLTSFAISVILASITTIIGFGTFGVFEKSINETYVNRKYNYKFDLVSPTKEGGLYNPFTIDDLDRTLYVPIGKITELNQYQSDYFAAGKSSAVNVENKNGIPSEFDGHVITQFSVNIKIDSSVSVDPFEIIYNSLPDTQKARILQLRDKVGYALTKSQKNLVFKKIKNKEGKLVDSNVIDINETVKNKVYEFFQYVPNKDNIINGKFFYLKWDNIQKTYNHKVISTNQYRDEYRKFLVAGYKWIEKHTDVRDYFVSFNGIILNPDTNETYTYLDSSYQKQDIRLYGYKSNSKQIKIVSSNNENLLYKIEDEFKRNGSSIDKPIPLIINNVSKNKFNLKYGDQIKLKITNKIDRFTKKIKDRIDGKKTKKPTLKDEPSEKEYTFYVYEYNPTFINNEFIIPKLAADKILGFDELINKKLAKINDNKDNKNKPNLPKNFNEENYKFNGIFSTDKLPVQLILSTSLYTPSGYSGSIDSFNIENLSSKDKKDFFDGLFGSKTTNPNSSEGILARLGYSDNQIGKFLSENFDPKRDDYKKFYEEAKNNPDIYIKAFAEVFDGKLFIPSAYTLESKDIEIGFTLSIAKTVQIIVTIVTILCFAIAIIILVIISTILINENERNIAIWSILGYSNKEKILIFFGIYIPFIIVSLIFAFPLAFGFMSIFSSFLTISASISIPLSISVFNVLATVSVVFGVFLITSLLSWYGINKVKAIDLLKGK</sequence>
<evidence type="ECO:0000259" key="8">
    <source>
        <dbReference type="Pfam" id="PF02687"/>
    </source>
</evidence>
<evidence type="ECO:0000256" key="7">
    <source>
        <dbReference type="SAM" id="Phobius"/>
    </source>
</evidence>
<keyword evidence="9" id="KW-0614">Plasmid</keyword>
<feature type="transmembrane region" description="Helical" evidence="7">
    <location>
        <begin position="2627"/>
        <end position="2646"/>
    </location>
</feature>
<dbReference type="EMBL" id="LR214986">
    <property type="protein sequence ID" value="VEU65114.1"/>
    <property type="molecule type" value="Genomic_DNA"/>
</dbReference>
<comment type="similarity">
    <text evidence="6">Belongs to the ABC-4 integral membrane protein family.</text>
</comment>
<feature type="transmembrane region" description="Helical" evidence="7">
    <location>
        <begin position="2581"/>
        <end position="2606"/>
    </location>
</feature>
<evidence type="ECO:0000256" key="4">
    <source>
        <dbReference type="ARBA" id="ARBA00022989"/>
    </source>
</evidence>